<feature type="compositionally biased region" description="Pro residues" evidence="1">
    <location>
        <begin position="263"/>
        <end position="274"/>
    </location>
</feature>
<evidence type="ECO:0000256" key="1">
    <source>
        <dbReference type="SAM" id="MobiDB-lite"/>
    </source>
</evidence>
<feature type="compositionally biased region" description="Low complexity" evidence="1">
    <location>
        <begin position="1032"/>
        <end position="1044"/>
    </location>
</feature>
<dbReference type="RefSeq" id="WP_344654889.1">
    <property type="nucleotide sequence ID" value="NZ_BAAAQM010000001.1"/>
</dbReference>
<name>A0ABP5BRG6_9ACTN</name>
<keyword evidence="4" id="KW-1185">Reference proteome</keyword>
<feature type="domain" description="CHAT" evidence="2">
    <location>
        <begin position="860"/>
        <end position="1183"/>
    </location>
</feature>
<evidence type="ECO:0000313" key="3">
    <source>
        <dbReference type="EMBL" id="GAA1950068.1"/>
    </source>
</evidence>
<dbReference type="InterPro" id="IPR024983">
    <property type="entry name" value="CHAT_dom"/>
</dbReference>
<accession>A0ABP5BRG6</accession>
<dbReference type="Proteomes" id="UP001499854">
    <property type="component" value="Unassembled WGS sequence"/>
</dbReference>
<organism evidence="3 4">
    <name type="scientific">Catenulispora subtropica</name>
    <dbReference type="NCBI Taxonomy" id="450798"/>
    <lineage>
        <taxon>Bacteria</taxon>
        <taxon>Bacillati</taxon>
        <taxon>Actinomycetota</taxon>
        <taxon>Actinomycetes</taxon>
        <taxon>Catenulisporales</taxon>
        <taxon>Catenulisporaceae</taxon>
        <taxon>Catenulispora</taxon>
    </lineage>
</organism>
<gene>
    <name evidence="3" type="ORF">GCM10009838_01450</name>
</gene>
<feature type="region of interest" description="Disordered" evidence="1">
    <location>
        <begin position="255"/>
        <end position="277"/>
    </location>
</feature>
<evidence type="ECO:0000259" key="2">
    <source>
        <dbReference type="Pfam" id="PF12770"/>
    </source>
</evidence>
<comment type="caution">
    <text evidence="3">The sequence shown here is derived from an EMBL/GenBank/DDBJ whole genome shotgun (WGS) entry which is preliminary data.</text>
</comment>
<evidence type="ECO:0000313" key="4">
    <source>
        <dbReference type="Proteomes" id="UP001499854"/>
    </source>
</evidence>
<feature type="region of interest" description="Disordered" evidence="1">
    <location>
        <begin position="1001"/>
        <end position="1045"/>
    </location>
</feature>
<protein>
    <recommendedName>
        <fullName evidence="2">CHAT domain-containing protein</fullName>
    </recommendedName>
</protein>
<dbReference type="Pfam" id="PF12770">
    <property type="entry name" value="CHAT"/>
    <property type="match status" value="1"/>
</dbReference>
<reference evidence="4" key="1">
    <citation type="journal article" date="2019" name="Int. J. Syst. Evol. Microbiol.">
        <title>The Global Catalogue of Microorganisms (GCM) 10K type strain sequencing project: providing services to taxonomists for standard genome sequencing and annotation.</title>
        <authorList>
            <consortium name="The Broad Institute Genomics Platform"/>
            <consortium name="The Broad Institute Genome Sequencing Center for Infectious Disease"/>
            <person name="Wu L."/>
            <person name="Ma J."/>
        </authorList>
    </citation>
    <scope>NUCLEOTIDE SEQUENCE [LARGE SCALE GENOMIC DNA]</scope>
    <source>
        <strain evidence="4">JCM 16013</strain>
    </source>
</reference>
<feature type="compositionally biased region" description="Polar residues" evidence="1">
    <location>
        <begin position="1006"/>
        <end position="1022"/>
    </location>
</feature>
<proteinExistence type="predicted"/>
<dbReference type="EMBL" id="BAAAQM010000001">
    <property type="protein sequence ID" value="GAA1950068.1"/>
    <property type="molecule type" value="Genomic_DNA"/>
</dbReference>
<sequence>MDDREAAGLRGEARQLLSEAAAFVVATKLDAEESAVDADGAQGAAAVHRAGVEPADLDRMLDEVAGLEARMSAALPDDDAVLGRVRVTLGALYATRCLRFGWTAEDRAEAVRLLRKARAQGHLLAEDDASVMLLFAVLLLPRETVVAPPAPLGVLAPILGIARQLQEGGRLVADLHEMHELLDEIVVVRPDDPRIPPLMAFAETLSRILGLVTEVASGRTVPMTRLGELISGMPTAPSGQIGSILGTLMDYGESLEAHQARRPPSPASEPPTPEAPAKVDQTVWDDLAMIVEMSAPGAMSAEELTALIERYEADTADEARSLGVATLGRLTVAMRTNDLQETGKALRNVRAMADAPDSEHMSWLLRAVFPGVLAASAASHGNRQDAVKAVELLRGWPRMPDDGEPPTHEFGFDDLGIGRSMLDHHLRFFQAWDLDDTPALENLLEELTEVADTADPATEWHFLIPLQLAIAEISLAVRRQDTDLLLRAKAHMRSALEGPVPAAGRPLMEAAWSSVLMVAAVLEGRPADLAQATALARDAWPSAPAPHDQRVAAHASIAAGFMAQYHLAEGPARSEALREAIQELEQAAAAITERTAPDFRSRVLWALAEAYRTRRDAGLDDNVRAVALTLDSLRVIAEDVLLQLGTEHGLQSARSGASRGLQAAGWALDEDRVEAAVEGLELGRALVLRAAAAAGTVPDRLRGVGAAELAEAWENAQVRTSADDHFSLPSELRRRALDTLREQEASLAVDSRSHGMFATPDLAQIADALDRAGLDALVYLLPDSDSSEGRVLIIRRDGAHHTLPLPGFSAEGPGPFGRYLDHSARRSPWPHRDADPAFDVAPRWEQSLDELCDRAGAAVLDPLIHILPIDPTPEAPGRVVLVPCGTLGIVPWHAARLSTAPSDVGMDRPVRACDLLVVSYAASAGELLRSLGREREPYDTDPVLVVDPSRTLRYPGAEAAAIRSAYLPHARLLGSIEGHETAGPGTPAEILALLTGDEGKPPASMVQISAHGSASTRPTTSRIRLATPPPSASVSAPTAPPRSAQVGPEYLTVAEILDAPRPAQAGRFTPLVVLDCCETDLSSRDHDEALTLTTAFVARGAADVIGSRWAINDWSTAVCMVVFHHYLATDGLTPAEALRAAQRWMLGPDREPIPALTGAPGLHRAGIALHTVAAWAPFIHQGNADA</sequence>